<dbReference type="EMBL" id="MPUH01000470">
    <property type="protein sequence ID" value="OMJ79466.1"/>
    <property type="molecule type" value="Genomic_DNA"/>
</dbReference>
<proteinExistence type="predicted"/>
<keyword evidence="2" id="KW-1185">Reference proteome</keyword>
<accession>A0A1R2BRU1</accession>
<dbReference type="SUPFAM" id="SSF117281">
    <property type="entry name" value="Kelch motif"/>
    <property type="match status" value="1"/>
</dbReference>
<organism evidence="1 2">
    <name type="scientific">Stentor coeruleus</name>
    <dbReference type="NCBI Taxonomy" id="5963"/>
    <lineage>
        <taxon>Eukaryota</taxon>
        <taxon>Sar</taxon>
        <taxon>Alveolata</taxon>
        <taxon>Ciliophora</taxon>
        <taxon>Postciliodesmatophora</taxon>
        <taxon>Heterotrichea</taxon>
        <taxon>Heterotrichida</taxon>
        <taxon>Stentoridae</taxon>
        <taxon>Stentor</taxon>
    </lineage>
</organism>
<dbReference type="Proteomes" id="UP000187209">
    <property type="component" value="Unassembled WGS sequence"/>
</dbReference>
<evidence type="ECO:0000313" key="2">
    <source>
        <dbReference type="Proteomes" id="UP000187209"/>
    </source>
</evidence>
<gene>
    <name evidence="1" type="ORF">SteCoe_20523</name>
</gene>
<evidence type="ECO:0000313" key="1">
    <source>
        <dbReference type="EMBL" id="OMJ79466.1"/>
    </source>
</evidence>
<comment type="caution">
    <text evidence="1">The sequence shown here is derived from an EMBL/GenBank/DDBJ whole genome shotgun (WGS) entry which is preliminary data.</text>
</comment>
<name>A0A1R2BRU1_9CILI</name>
<protein>
    <submittedName>
        <fullName evidence="1">Uncharacterized protein</fullName>
    </submittedName>
</protein>
<reference evidence="1 2" key="1">
    <citation type="submission" date="2016-11" db="EMBL/GenBank/DDBJ databases">
        <title>The macronuclear genome of Stentor coeruleus: a giant cell with tiny introns.</title>
        <authorList>
            <person name="Slabodnick M."/>
            <person name="Ruby J.G."/>
            <person name="Reiff S.B."/>
            <person name="Swart E.C."/>
            <person name="Gosai S."/>
            <person name="Prabakaran S."/>
            <person name="Witkowska E."/>
            <person name="Larue G.E."/>
            <person name="Fisher S."/>
            <person name="Freeman R.M."/>
            <person name="Gunawardena J."/>
            <person name="Chu W."/>
            <person name="Stover N.A."/>
            <person name="Gregory B.D."/>
            <person name="Nowacki M."/>
            <person name="Derisi J."/>
            <person name="Roy S.W."/>
            <person name="Marshall W.F."/>
            <person name="Sood P."/>
        </authorList>
    </citation>
    <scope>NUCLEOTIDE SEQUENCE [LARGE SCALE GENOMIC DNA]</scope>
    <source>
        <strain evidence="1">WM001</strain>
    </source>
</reference>
<dbReference type="AlphaFoldDB" id="A0A1R2BRU1"/>
<dbReference type="InterPro" id="IPR015915">
    <property type="entry name" value="Kelch-typ_b-propeller"/>
</dbReference>
<sequence>MYSDISDHEENKSNLICRRCYGPVFGTESIRMEMCPECELLASRTRKSIYRWNSRVSFILSSQNHSYDRAYTDFIERMEALNKKFKQDKENQTQYKEQLKIISKEILENKLCALNQNRQKITSYLSLIRNEIIDRLHRVIYNKTNTSGKIFLKLLEGCHVEISKAVQMCQKDTEKKSINLINNTYKAQFKVEEELTVEPYIDNFTSKFQGKMIRYNLFSSKFRILDVLFNPERSSPKWLDYSNFIEFKAGYYIVCGGASFLMTWGDCWIVPADSFADRIQNCKSTKNHSLEFYNEAIYLFGGDVPICQKIIINYQSEWEDLEKMPEILEVTCSSKIDNQAILCGYASKKLYSFNFDNRVFAELAELWNTKTFKIVFEYSGEIFILTKDSLIAGNPTKNNWQIISLITSPHDIQMNSRMCGKGKIVSSAFYFIVDDLNLWKLDLMNYSLTKLKLSKI</sequence>